<dbReference type="PROSITE" id="PS51440">
    <property type="entry name" value="TIM_2"/>
    <property type="match status" value="1"/>
</dbReference>
<protein>
    <recommendedName>
        <fullName evidence="6 7">Triosephosphate isomerase</fullName>
        <shortName evidence="6">TIM</shortName>
        <shortName evidence="6">TPI</shortName>
        <ecNumber evidence="6 7">5.3.1.1</ecNumber>
    </recommendedName>
    <alternativeName>
        <fullName evidence="6">Triose-phosphate isomerase</fullName>
    </alternativeName>
</protein>
<feature type="active site" description="Proton acceptor" evidence="6">
    <location>
        <position position="162"/>
    </location>
</feature>
<comment type="catalytic activity">
    <reaction evidence="6 7">
        <text>D-glyceraldehyde 3-phosphate = dihydroxyacetone phosphate</text>
        <dbReference type="Rhea" id="RHEA:18585"/>
        <dbReference type="ChEBI" id="CHEBI:57642"/>
        <dbReference type="ChEBI" id="CHEBI:59776"/>
        <dbReference type="EC" id="5.3.1.1"/>
    </reaction>
</comment>
<comment type="subcellular location">
    <subcellularLocation>
        <location evidence="6 7">Cytoplasm</location>
    </subcellularLocation>
</comment>
<dbReference type="GO" id="GO:0004807">
    <property type="term" value="F:triose-phosphate isomerase activity"/>
    <property type="evidence" value="ECO:0007669"/>
    <property type="project" value="UniProtKB-EC"/>
</dbReference>
<dbReference type="PANTHER" id="PTHR21139:SF42">
    <property type="entry name" value="TRIOSEPHOSPHATE ISOMERASE"/>
    <property type="match status" value="1"/>
</dbReference>
<dbReference type="CDD" id="cd00311">
    <property type="entry name" value="TIM"/>
    <property type="match status" value="1"/>
</dbReference>
<dbReference type="PROSITE" id="PS00171">
    <property type="entry name" value="TIM_1"/>
    <property type="match status" value="1"/>
</dbReference>
<dbReference type="Gene3D" id="3.20.20.70">
    <property type="entry name" value="Aldolase class I"/>
    <property type="match status" value="1"/>
</dbReference>
<evidence type="ECO:0000256" key="6">
    <source>
        <dbReference type="HAMAP-Rule" id="MF_00147"/>
    </source>
</evidence>
<keyword evidence="4 6" id="KW-0324">Glycolysis</keyword>
<evidence type="ECO:0000256" key="1">
    <source>
        <dbReference type="ARBA" id="ARBA00007422"/>
    </source>
</evidence>
<dbReference type="InterPro" id="IPR000652">
    <property type="entry name" value="Triosephosphate_isomerase"/>
</dbReference>
<dbReference type="PANTHER" id="PTHR21139">
    <property type="entry name" value="TRIOSEPHOSPHATE ISOMERASE"/>
    <property type="match status" value="1"/>
</dbReference>
<comment type="pathway">
    <text evidence="6 7">Carbohydrate degradation; glycolysis; D-glyceraldehyde 3-phosphate from glycerone phosphate: step 1/1.</text>
</comment>
<feature type="active site" description="Electrophile" evidence="6">
    <location>
        <position position="88"/>
    </location>
</feature>
<comment type="pathway">
    <text evidence="6 7">Carbohydrate biosynthesis; gluconeogenesis.</text>
</comment>
<evidence type="ECO:0000256" key="2">
    <source>
        <dbReference type="ARBA" id="ARBA00022432"/>
    </source>
</evidence>
<keyword evidence="3 6" id="KW-0963">Cytoplasm</keyword>
<evidence type="ECO:0000313" key="9">
    <source>
        <dbReference type="Proteomes" id="UP000789359"/>
    </source>
</evidence>
<keyword evidence="2 6" id="KW-0312">Gluconeogenesis</keyword>
<keyword evidence="5 6" id="KW-0413">Isomerase</keyword>
<dbReference type="InterPro" id="IPR035990">
    <property type="entry name" value="TIM_sf"/>
</dbReference>
<accession>A0ABM8Q0V9</accession>
<dbReference type="SUPFAM" id="SSF51351">
    <property type="entry name" value="Triosephosphate isomerase (TIM)"/>
    <property type="match status" value="1"/>
</dbReference>
<reference evidence="8 9" key="1">
    <citation type="submission" date="2020-11" db="EMBL/GenBank/DDBJ databases">
        <authorList>
            <person name="Peeters C."/>
        </authorList>
    </citation>
    <scope>NUCLEOTIDE SEQUENCE [LARGE SCALE GENOMIC DNA]</scope>
    <source>
        <strain evidence="8 9">LMG 8286</strain>
    </source>
</reference>
<dbReference type="RefSeq" id="WP_230056055.1">
    <property type="nucleotide sequence ID" value="NZ_CAJHOE010000001.1"/>
</dbReference>
<proteinExistence type="inferred from homology"/>
<sequence length="237" mass="26157">MNSFIYAANLKCNHTRASFAEYAKVLNDGLDDEKVLIFPPFTALDDFAWAKFSIGAQNFYPCQSGAYTGEIGKAHLDEFGITSVLIGHSERRELLHEHGGVLKENDELLLSKFDFAVKNGWQVVYCIGENLWMREAGKTREILKAQLELINLSYDKLIIAYEPIWAIGSGSSASVEQITQVLDFVRTLTAAPLLYGGSVNAKNISDICHITNCNGVLVGTASWDAANFLNLIKTNEG</sequence>
<dbReference type="Pfam" id="PF00121">
    <property type="entry name" value="TIM"/>
    <property type="match status" value="1"/>
</dbReference>
<comment type="similarity">
    <text evidence="1 6 7">Belongs to the triosephosphate isomerase family.</text>
</comment>
<comment type="function">
    <text evidence="6">Involved in the gluconeogenesis. Catalyzes stereospecifically the conversion of dihydroxyacetone phosphate (DHAP) to D-glyceraldehyde-3-phosphate (G3P).</text>
</comment>
<feature type="binding site" evidence="6">
    <location>
        <position position="198"/>
    </location>
    <ligand>
        <name>substrate</name>
    </ligand>
</feature>
<feature type="binding site" evidence="6">
    <location>
        <begin position="9"/>
        <end position="11"/>
    </location>
    <ligand>
        <name>substrate</name>
    </ligand>
</feature>
<organism evidence="8 9">
    <name type="scientific">Campylobacter suis</name>
    <dbReference type="NCBI Taxonomy" id="2790657"/>
    <lineage>
        <taxon>Bacteria</taxon>
        <taxon>Pseudomonadati</taxon>
        <taxon>Campylobacterota</taxon>
        <taxon>Epsilonproteobacteria</taxon>
        <taxon>Campylobacterales</taxon>
        <taxon>Campylobacteraceae</taxon>
        <taxon>Campylobacter</taxon>
    </lineage>
</organism>
<keyword evidence="9" id="KW-1185">Reference proteome</keyword>
<dbReference type="HAMAP" id="MF_00147_B">
    <property type="entry name" value="TIM_B"/>
    <property type="match status" value="1"/>
</dbReference>
<evidence type="ECO:0000256" key="5">
    <source>
        <dbReference type="ARBA" id="ARBA00023235"/>
    </source>
</evidence>
<comment type="subunit">
    <text evidence="6 7">Homodimer.</text>
</comment>
<dbReference type="InterPro" id="IPR020861">
    <property type="entry name" value="Triosephosphate_isomerase_AS"/>
</dbReference>
<evidence type="ECO:0000256" key="3">
    <source>
        <dbReference type="ARBA" id="ARBA00022490"/>
    </source>
</evidence>
<evidence type="ECO:0000256" key="7">
    <source>
        <dbReference type="RuleBase" id="RU363013"/>
    </source>
</evidence>
<dbReference type="NCBIfam" id="NF000728">
    <property type="entry name" value="PRK00042.3-2"/>
    <property type="match status" value="1"/>
</dbReference>
<comment type="caution">
    <text evidence="8">The sequence shown here is derived from an EMBL/GenBank/DDBJ whole genome shotgun (WGS) entry which is preliminary data.</text>
</comment>
<dbReference type="EMBL" id="CAJHOE010000001">
    <property type="protein sequence ID" value="CAD7286420.1"/>
    <property type="molecule type" value="Genomic_DNA"/>
</dbReference>
<dbReference type="InterPro" id="IPR013785">
    <property type="entry name" value="Aldolase_TIM"/>
</dbReference>
<feature type="binding site" evidence="6">
    <location>
        <position position="168"/>
    </location>
    <ligand>
        <name>substrate</name>
    </ligand>
</feature>
<evidence type="ECO:0000256" key="4">
    <source>
        <dbReference type="ARBA" id="ARBA00023152"/>
    </source>
</evidence>
<gene>
    <name evidence="6 8" type="primary">tpiA</name>
    <name evidence="8" type="ORF">LMG8286_00251</name>
</gene>
<name>A0ABM8Q0V9_9BACT</name>
<evidence type="ECO:0000313" key="8">
    <source>
        <dbReference type="EMBL" id="CAD7286420.1"/>
    </source>
</evidence>
<dbReference type="EC" id="5.3.1.1" evidence="6 7"/>
<dbReference type="InterPro" id="IPR022896">
    <property type="entry name" value="TrioseP_Isoase_bac/euk"/>
</dbReference>
<dbReference type="Proteomes" id="UP000789359">
    <property type="component" value="Unassembled WGS sequence"/>
</dbReference>
<comment type="caution">
    <text evidence="6">Lacks conserved residue(s) required for the propagation of feature annotation.</text>
</comment>